<evidence type="ECO:0000313" key="2">
    <source>
        <dbReference type="Proteomes" id="UP000050420"/>
    </source>
</evidence>
<protein>
    <submittedName>
        <fullName evidence="1">GGDEF domain-containing protein</fullName>
    </submittedName>
</protein>
<sequence length="107" mass="11734">MSGPDSISRTPGSLLQIEEKPSSLTDLANEPDVQARACCQWFRKIRHLIALLAISDVHLTPSAHAAAFALCKPTYYRAAVSSSVGSGRQHIMIFTPRSWSYSTCISR</sequence>
<dbReference type="PATRIC" id="fig|34065.5.peg.4146"/>
<comment type="caution">
    <text evidence="1">The sequence shown here is derived from an EMBL/GenBank/DDBJ whole genome shotgun (WGS) entry which is preliminary data.</text>
</comment>
<organism evidence="1 2">
    <name type="scientific">Pseudomonas amygdali pv. mori</name>
    <dbReference type="NCBI Taxonomy" id="34065"/>
    <lineage>
        <taxon>Bacteria</taxon>
        <taxon>Pseudomonadati</taxon>
        <taxon>Pseudomonadota</taxon>
        <taxon>Gammaproteobacteria</taxon>
        <taxon>Pseudomonadales</taxon>
        <taxon>Pseudomonadaceae</taxon>
        <taxon>Pseudomonas</taxon>
        <taxon>Pseudomonas amygdali</taxon>
    </lineage>
</organism>
<name>A0A0P9XAK3_PSEA0</name>
<dbReference type="Proteomes" id="UP000050420">
    <property type="component" value="Unassembled WGS sequence"/>
</dbReference>
<dbReference type="EMBL" id="LJQU01000350">
    <property type="protein sequence ID" value="KPX91978.1"/>
    <property type="molecule type" value="Genomic_DNA"/>
</dbReference>
<gene>
    <name evidence="1" type="ORF">ALO63_02916</name>
</gene>
<reference evidence="1 2" key="1">
    <citation type="submission" date="2015-09" db="EMBL/GenBank/DDBJ databases">
        <title>Genome announcement of multiple Pseudomonas syringae strains.</title>
        <authorList>
            <person name="Thakur S."/>
            <person name="Wang P.W."/>
            <person name="Gong Y."/>
            <person name="Weir B.S."/>
            <person name="Guttman D.S."/>
        </authorList>
    </citation>
    <scope>NUCLEOTIDE SEQUENCE [LARGE SCALE GENOMIC DNA]</scope>
    <source>
        <strain evidence="1 2">ICMP4331</strain>
    </source>
</reference>
<proteinExistence type="predicted"/>
<accession>A0A0P9XAK3</accession>
<dbReference type="AlphaFoldDB" id="A0A0P9XAK3"/>
<evidence type="ECO:0000313" key="1">
    <source>
        <dbReference type="EMBL" id="KPX91978.1"/>
    </source>
</evidence>